<gene>
    <name evidence="1" type="ORF">EUA98_02025</name>
</gene>
<proteinExistence type="predicted"/>
<dbReference type="Proteomes" id="UP000293764">
    <property type="component" value="Unassembled WGS sequence"/>
</dbReference>
<evidence type="ECO:0000313" key="1">
    <source>
        <dbReference type="EMBL" id="RYV52736.1"/>
    </source>
</evidence>
<dbReference type="Pfam" id="PF04978">
    <property type="entry name" value="MST"/>
    <property type="match status" value="1"/>
</dbReference>
<comment type="caution">
    <text evidence="1">The sequence shown here is derived from an EMBL/GenBank/DDBJ whole genome shotgun (WGS) entry which is preliminary data.</text>
</comment>
<dbReference type="InterPro" id="IPR007061">
    <property type="entry name" value="MST-like"/>
</dbReference>
<accession>A0A4Q5N3J9</accession>
<sequence>MNRTDTPTTWDERTTLLTMLQYTRDTAIAKCAGLSAQGASAAPLPTSPMMTVGGVLSHLRWVEHSWIEARFVGGPDLGAWTEAEPDKEFAIGAETPLPQLVQEYVDQAVRTDAILAGLDLDARSATPRRSGEHPTLRWVVLHLIEENARHNGHLDLLRELADGVTGD</sequence>
<dbReference type="SUPFAM" id="SSF109854">
    <property type="entry name" value="DinB/YfiT-like putative metalloenzymes"/>
    <property type="match status" value="1"/>
</dbReference>
<organism evidence="1 2">
    <name type="scientific">Pengzhenrongella frigida</name>
    <dbReference type="NCBI Taxonomy" id="1259133"/>
    <lineage>
        <taxon>Bacteria</taxon>
        <taxon>Bacillati</taxon>
        <taxon>Actinomycetota</taxon>
        <taxon>Actinomycetes</taxon>
        <taxon>Micrococcales</taxon>
        <taxon>Pengzhenrongella</taxon>
    </lineage>
</organism>
<dbReference type="Gene3D" id="1.20.120.450">
    <property type="entry name" value="dinb family like domain"/>
    <property type="match status" value="1"/>
</dbReference>
<evidence type="ECO:0000313" key="2">
    <source>
        <dbReference type="Proteomes" id="UP000293764"/>
    </source>
</evidence>
<dbReference type="RefSeq" id="WP_130100987.1">
    <property type="nucleotide sequence ID" value="NZ_SDWW01000003.1"/>
</dbReference>
<dbReference type="OrthoDB" id="4548523at2"/>
<name>A0A4Q5N3J9_9MICO</name>
<dbReference type="AlphaFoldDB" id="A0A4Q5N3J9"/>
<dbReference type="InterPro" id="IPR034660">
    <property type="entry name" value="DinB/YfiT-like"/>
</dbReference>
<keyword evidence="2" id="KW-1185">Reference proteome</keyword>
<protein>
    <submittedName>
        <fullName evidence="1">DinB family protein</fullName>
    </submittedName>
</protein>
<reference evidence="1 2" key="1">
    <citation type="submission" date="2019-01" db="EMBL/GenBank/DDBJ databases">
        <title>Novel species of Cellulomonas.</title>
        <authorList>
            <person name="Liu Q."/>
            <person name="Xin Y.-H."/>
        </authorList>
    </citation>
    <scope>NUCLEOTIDE SEQUENCE [LARGE SCALE GENOMIC DNA]</scope>
    <source>
        <strain evidence="1 2">HLT2-17</strain>
    </source>
</reference>
<dbReference type="EMBL" id="SDWW01000003">
    <property type="protein sequence ID" value="RYV52736.1"/>
    <property type="molecule type" value="Genomic_DNA"/>
</dbReference>